<name>A0A383E4E7_9ZZZZ</name>
<feature type="non-terminal residue" evidence="1">
    <location>
        <position position="148"/>
    </location>
</feature>
<reference evidence="1" key="1">
    <citation type="submission" date="2018-05" db="EMBL/GenBank/DDBJ databases">
        <authorList>
            <person name="Lanie J.A."/>
            <person name="Ng W.-L."/>
            <person name="Kazmierczak K.M."/>
            <person name="Andrzejewski T.M."/>
            <person name="Davidsen T.M."/>
            <person name="Wayne K.J."/>
            <person name="Tettelin H."/>
            <person name="Glass J.I."/>
            <person name="Rusch D."/>
            <person name="Podicherti R."/>
            <person name="Tsui H.-C.T."/>
            <person name="Winkler M.E."/>
        </authorList>
    </citation>
    <scope>NUCLEOTIDE SEQUENCE</scope>
</reference>
<proteinExistence type="predicted"/>
<accession>A0A383E4E7</accession>
<gene>
    <name evidence="1" type="ORF">METZ01_LOCUS504530</name>
</gene>
<feature type="non-terminal residue" evidence="1">
    <location>
        <position position="1"/>
    </location>
</feature>
<protein>
    <submittedName>
        <fullName evidence="1">Uncharacterized protein</fullName>
    </submittedName>
</protein>
<organism evidence="1">
    <name type="scientific">marine metagenome</name>
    <dbReference type="NCBI Taxonomy" id="408172"/>
    <lineage>
        <taxon>unclassified sequences</taxon>
        <taxon>metagenomes</taxon>
        <taxon>ecological metagenomes</taxon>
    </lineage>
</organism>
<sequence>RHDGGVVSIVAAWPKPAAVAGAGHLGGVLADRLRHYLCDAGFRIRPAARPAVAGHRLGAAKRANGSVPLAHDHARAAVDLRAAAQIQGRLSHRLADYYVLPRLRALDRPQAQPELDQHGVLQAQCRDQFGLFRCRGHRDSVPVLPPNL</sequence>
<dbReference type="EMBL" id="UINC01222760">
    <property type="protein sequence ID" value="SVE51676.1"/>
    <property type="molecule type" value="Genomic_DNA"/>
</dbReference>
<dbReference type="AlphaFoldDB" id="A0A383E4E7"/>
<evidence type="ECO:0000313" key="1">
    <source>
        <dbReference type="EMBL" id="SVE51676.1"/>
    </source>
</evidence>